<dbReference type="PANTHER" id="PTHR24421:SF10">
    <property type="entry name" value="NITRATE_NITRITE SENSOR PROTEIN NARQ"/>
    <property type="match status" value="1"/>
</dbReference>
<feature type="transmembrane region" description="Helical" evidence="10">
    <location>
        <begin position="104"/>
        <end position="121"/>
    </location>
</feature>
<feature type="transmembrane region" description="Helical" evidence="10">
    <location>
        <begin position="28"/>
        <end position="45"/>
    </location>
</feature>
<dbReference type="SUPFAM" id="SSF55874">
    <property type="entry name" value="ATPase domain of HSP90 chaperone/DNA topoisomerase II/histidine kinase"/>
    <property type="match status" value="1"/>
</dbReference>
<keyword evidence="10" id="KW-0472">Membrane</keyword>
<dbReference type="EC" id="2.7.13.3" evidence="2"/>
<evidence type="ECO:0000313" key="14">
    <source>
        <dbReference type="Proteomes" id="UP001589613"/>
    </source>
</evidence>
<evidence type="ECO:0000313" key="13">
    <source>
        <dbReference type="EMBL" id="MFB9731944.1"/>
    </source>
</evidence>
<feature type="transmembrane region" description="Helical" evidence="10">
    <location>
        <begin position="169"/>
        <end position="194"/>
    </location>
</feature>
<keyword evidence="5" id="KW-0547">Nucleotide-binding</keyword>
<dbReference type="CDD" id="cd16917">
    <property type="entry name" value="HATPase_UhpB-NarQ-NarX-like"/>
    <property type="match status" value="1"/>
</dbReference>
<dbReference type="RefSeq" id="WP_141337105.1">
    <property type="nucleotide sequence ID" value="NZ_JBHMAX010000015.1"/>
</dbReference>
<evidence type="ECO:0000256" key="2">
    <source>
        <dbReference type="ARBA" id="ARBA00012438"/>
    </source>
</evidence>
<evidence type="ECO:0000256" key="1">
    <source>
        <dbReference type="ARBA" id="ARBA00000085"/>
    </source>
</evidence>
<dbReference type="InterPro" id="IPR036890">
    <property type="entry name" value="HATPase_C_sf"/>
</dbReference>
<name>A0ABV5V2A6_9MICO</name>
<dbReference type="Proteomes" id="UP001589613">
    <property type="component" value="Unassembled WGS sequence"/>
</dbReference>
<evidence type="ECO:0000256" key="6">
    <source>
        <dbReference type="ARBA" id="ARBA00022777"/>
    </source>
</evidence>
<dbReference type="Pfam" id="PF02518">
    <property type="entry name" value="HATPase_c"/>
    <property type="match status" value="1"/>
</dbReference>
<keyword evidence="10" id="KW-0812">Transmembrane</keyword>
<evidence type="ECO:0000256" key="4">
    <source>
        <dbReference type="ARBA" id="ARBA00022679"/>
    </source>
</evidence>
<comment type="catalytic activity">
    <reaction evidence="1">
        <text>ATP + protein L-histidine = ADP + protein N-phospho-L-histidine.</text>
        <dbReference type="EC" id="2.7.13.3"/>
    </reaction>
</comment>
<evidence type="ECO:0000256" key="7">
    <source>
        <dbReference type="ARBA" id="ARBA00022840"/>
    </source>
</evidence>
<dbReference type="GO" id="GO:0016301">
    <property type="term" value="F:kinase activity"/>
    <property type="evidence" value="ECO:0007669"/>
    <property type="project" value="UniProtKB-KW"/>
</dbReference>
<sequence>MMRVDRWFGADEEWERPAPDRRAVRNDVWLAVLAFVVSALGAELMRSLGAFENERLGVGWQYVGMASAAALVAVRRSHPVLVTALAGVHMLALGLLVPMTMSTLPMQTLYFFLIFSGVAWARDRRALLAAVALTLTLMAAWLAWTFALGRGLEQMVSSFGPEAEEGAGLFSPVVGMVGYTLLVNVIFFGGAIVLGQVAWDGARRTAQVLDQARTIAAQARRLRDQAVVDERLRIARELHDVVAHHVSLMGVQAAAARRVMGKDPDAATAALTSVEQSSRDAVTQMRGLLGTLRGHGEGEDLGQQVREGEGAGERDPQPSLADLPRLAARATTSTCEVVVDVVEDPDGAAARVAPPLQLTAYRVVQEALANVHRHSTARSARAVVRVDEAAGCLEIEVVDDGTARAGTAGTGLGLLGMEERASHLGGRVEAGPRRGRAGWRVFVRVPLSGTPGPGGPGCAVGAPGAWADDVPVELSRAGADR</sequence>
<keyword evidence="8" id="KW-0902">Two-component regulatory system</keyword>
<keyword evidence="4" id="KW-0808">Transferase</keyword>
<keyword evidence="10" id="KW-1133">Transmembrane helix</keyword>
<protein>
    <recommendedName>
        <fullName evidence="2">histidine kinase</fullName>
        <ecNumber evidence="2">2.7.13.3</ecNumber>
    </recommendedName>
</protein>
<keyword evidence="14" id="KW-1185">Reference proteome</keyword>
<evidence type="ECO:0000259" key="12">
    <source>
        <dbReference type="Pfam" id="PF07730"/>
    </source>
</evidence>
<dbReference type="Gene3D" id="3.30.565.10">
    <property type="entry name" value="Histidine kinase-like ATPase, C-terminal domain"/>
    <property type="match status" value="1"/>
</dbReference>
<feature type="transmembrane region" description="Helical" evidence="10">
    <location>
        <begin position="57"/>
        <end position="74"/>
    </location>
</feature>
<dbReference type="PANTHER" id="PTHR24421">
    <property type="entry name" value="NITRATE/NITRITE SENSOR PROTEIN NARX-RELATED"/>
    <property type="match status" value="1"/>
</dbReference>
<comment type="caution">
    <text evidence="13">The sequence shown here is derived from an EMBL/GenBank/DDBJ whole genome shotgun (WGS) entry which is preliminary data.</text>
</comment>
<dbReference type="InterPro" id="IPR011712">
    <property type="entry name" value="Sig_transdc_His_kin_sub3_dim/P"/>
</dbReference>
<keyword evidence="3" id="KW-0597">Phosphoprotein</keyword>
<dbReference type="Gene3D" id="1.20.5.1930">
    <property type="match status" value="1"/>
</dbReference>
<accession>A0ABV5V2A6</accession>
<reference evidence="13 14" key="1">
    <citation type="submission" date="2024-09" db="EMBL/GenBank/DDBJ databases">
        <authorList>
            <person name="Sun Q."/>
            <person name="Mori K."/>
        </authorList>
    </citation>
    <scope>NUCLEOTIDE SEQUENCE [LARGE SCALE GENOMIC DNA]</scope>
    <source>
        <strain evidence="13 14">JCM 12763</strain>
    </source>
</reference>
<feature type="domain" description="Signal transduction histidine kinase subgroup 3 dimerisation and phosphoacceptor" evidence="12">
    <location>
        <begin position="230"/>
        <end position="294"/>
    </location>
</feature>
<evidence type="ECO:0000259" key="11">
    <source>
        <dbReference type="Pfam" id="PF02518"/>
    </source>
</evidence>
<keyword evidence="6 13" id="KW-0418">Kinase</keyword>
<evidence type="ECO:0000256" key="3">
    <source>
        <dbReference type="ARBA" id="ARBA00022553"/>
    </source>
</evidence>
<feature type="compositionally biased region" description="Basic and acidic residues" evidence="9">
    <location>
        <begin position="306"/>
        <end position="316"/>
    </location>
</feature>
<evidence type="ECO:0000256" key="9">
    <source>
        <dbReference type="SAM" id="MobiDB-lite"/>
    </source>
</evidence>
<evidence type="ECO:0000256" key="8">
    <source>
        <dbReference type="ARBA" id="ARBA00023012"/>
    </source>
</evidence>
<dbReference type="InterPro" id="IPR003594">
    <property type="entry name" value="HATPase_dom"/>
</dbReference>
<evidence type="ECO:0000256" key="5">
    <source>
        <dbReference type="ARBA" id="ARBA00022741"/>
    </source>
</evidence>
<gene>
    <name evidence="13" type="ORF">ACFFN0_07800</name>
</gene>
<keyword evidence="7" id="KW-0067">ATP-binding</keyword>
<organism evidence="13 14">
    <name type="scientific">Ornithinimicrobium kibberense</name>
    <dbReference type="NCBI Taxonomy" id="282060"/>
    <lineage>
        <taxon>Bacteria</taxon>
        <taxon>Bacillati</taxon>
        <taxon>Actinomycetota</taxon>
        <taxon>Actinomycetes</taxon>
        <taxon>Micrococcales</taxon>
        <taxon>Ornithinimicrobiaceae</taxon>
        <taxon>Ornithinimicrobium</taxon>
    </lineage>
</organism>
<feature type="transmembrane region" description="Helical" evidence="10">
    <location>
        <begin position="128"/>
        <end position="149"/>
    </location>
</feature>
<feature type="domain" description="Histidine kinase/HSP90-like ATPase" evidence="11">
    <location>
        <begin position="359"/>
        <end position="447"/>
    </location>
</feature>
<dbReference type="InterPro" id="IPR050482">
    <property type="entry name" value="Sensor_HK_TwoCompSys"/>
</dbReference>
<feature type="region of interest" description="Disordered" evidence="9">
    <location>
        <begin position="291"/>
        <end position="321"/>
    </location>
</feature>
<feature type="transmembrane region" description="Helical" evidence="10">
    <location>
        <begin position="81"/>
        <end position="98"/>
    </location>
</feature>
<dbReference type="EMBL" id="JBHMAX010000015">
    <property type="protein sequence ID" value="MFB9731944.1"/>
    <property type="molecule type" value="Genomic_DNA"/>
</dbReference>
<evidence type="ECO:0000256" key="10">
    <source>
        <dbReference type="SAM" id="Phobius"/>
    </source>
</evidence>
<proteinExistence type="predicted"/>
<dbReference type="Pfam" id="PF07730">
    <property type="entry name" value="HisKA_3"/>
    <property type="match status" value="1"/>
</dbReference>